<gene>
    <name evidence="2" type="ORF">HGB38_34525</name>
</gene>
<evidence type="ECO:0000313" key="2">
    <source>
        <dbReference type="EMBL" id="NKY31276.1"/>
    </source>
</evidence>
<organism evidence="2 3">
    <name type="scientific">Nocardia gamkensis</name>
    <dbReference type="NCBI Taxonomy" id="352869"/>
    <lineage>
        <taxon>Bacteria</taxon>
        <taxon>Bacillati</taxon>
        <taxon>Actinomycetota</taxon>
        <taxon>Actinomycetes</taxon>
        <taxon>Mycobacteriales</taxon>
        <taxon>Nocardiaceae</taxon>
        <taxon>Nocardia</taxon>
    </lineage>
</organism>
<dbReference type="InterPro" id="IPR029056">
    <property type="entry name" value="Ribokinase-like"/>
</dbReference>
<proteinExistence type="predicted"/>
<keyword evidence="2" id="KW-0808">Transferase</keyword>
<dbReference type="AlphaFoldDB" id="A0A7X6LB67"/>
<dbReference type="PANTHER" id="PTHR42774">
    <property type="entry name" value="PHOSPHOTRANSFERASE SYSTEM TRANSPORT PROTEIN"/>
    <property type="match status" value="1"/>
</dbReference>
<keyword evidence="2" id="KW-0418">Kinase</keyword>
<sequence length="293" mass="30498">MTAALFVGLATLDIAYAVHHYPGEDTKTQALEQFLGAGGPAANAAVACAIVSGQHPTLITALGRHQLADIVRHDLTGHHVAVVDATPENVDKPPVSSIVVALKAQSRTIVGLDAAGIHAPFTADLARWVDHASVVLVDGHHPDLAVGIAARAREIGAPVVLDAGRWKPVHDRLLPLVDVAICSSAFAPPGFDGDAAALLDYLRSAGPKHAAVTRGPDPILYAENGSQGAIDVTPVTRADTLGAGDILHGAFCAYYGRSRDFIGALTRASAVATLSCRSFGTRNWACDLSELRK</sequence>
<evidence type="ECO:0000259" key="1">
    <source>
        <dbReference type="Pfam" id="PF00294"/>
    </source>
</evidence>
<dbReference type="Proteomes" id="UP000540698">
    <property type="component" value="Unassembled WGS sequence"/>
</dbReference>
<dbReference type="InterPro" id="IPR052562">
    <property type="entry name" value="Ketohexokinase-related"/>
</dbReference>
<accession>A0A7X6LB67</accession>
<reference evidence="2 3" key="1">
    <citation type="submission" date="2020-04" db="EMBL/GenBank/DDBJ databases">
        <title>MicrobeNet Type strains.</title>
        <authorList>
            <person name="Nicholson A.C."/>
        </authorList>
    </citation>
    <scope>NUCLEOTIDE SEQUENCE [LARGE SCALE GENOMIC DNA]</scope>
    <source>
        <strain evidence="2 3">DSM 44956</strain>
    </source>
</reference>
<dbReference type="InterPro" id="IPR011611">
    <property type="entry name" value="PfkB_dom"/>
</dbReference>
<dbReference type="Gene3D" id="3.40.1190.20">
    <property type="match status" value="1"/>
</dbReference>
<dbReference type="EMBL" id="JAAXOS010000029">
    <property type="protein sequence ID" value="NKY31276.1"/>
    <property type="molecule type" value="Genomic_DNA"/>
</dbReference>
<protein>
    <submittedName>
        <fullName evidence="2">Sugar kinase</fullName>
    </submittedName>
</protein>
<name>A0A7X6LB67_9NOCA</name>
<dbReference type="PANTHER" id="PTHR42774:SF3">
    <property type="entry name" value="KETOHEXOKINASE"/>
    <property type="match status" value="1"/>
</dbReference>
<dbReference type="RefSeq" id="WP_062976792.1">
    <property type="nucleotide sequence ID" value="NZ_JAAXOS010000029.1"/>
</dbReference>
<dbReference type="GO" id="GO:0016301">
    <property type="term" value="F:kinase activity"/>
    <property type="evidence" value="ECO:0007669"/>
    <property type="project" value="UniProtKB-KW"/>
</dbReference>
<evidence type="ECO:0000313" key="3">
    <source>
        <dbReference type="Proteomes" id="UP000540698"/>
    </source>
</evidence>
<keyword evidence="3" id="KW-1185">Reference proteome</keyword>
<comment type="caution">
    <text evidence="2">The sequence shown here is derived from an EMBL/GenBank/DDBJ whole genome shotgun (WGS) entry which is preliminary data.</text>
</comment>
<dbReference type="Pfam" id="PF00294">
    <property type="entry name" value="PfkB"/>
    <property type="match status" value="1"/>
</dbReference>
<dbReference type="SUPFAM" id="SSF53613">
    <property type="entry name" value="Ribokinase-like"/>
    <property type="match status" value="1"/>
</dbReference>
<feature type="domain" description="Carbohydrate kinase PfkB" evidence="1">
    <location>
        <begin position="4"/>
        <end position="283"/>
    </location>
</feature>